<evidence type="ECO:0000313" key="1">
    <source>
        <dbReference type="EMBL" id="TDK54759.1"/>
    </source>
</evidence>
<evidence type="ECO:0000313" key="2">
    <source>
        <dbReference type="Proteomes" id="UP000295132"/>
    </source>
</evidence>
<dbReference type="RefSeq" id="WP_133340235.1">
    <property type="nucleotide sequence ID" value="NZ_SMYO01000037.1"/>
</dbReference>
<dbReference type="EMBL" id="SMYO01000037">
    <property type="protein sequence ID" value="TDK54759.1"/>
    <property type="molecule type" value="Genomic_DNA"/>
</dbReference>
<comment type="caution">
    <text evidence="1">The sequence shown here is derived from an EMBL/GenBank/DDBJ whole genome shotgun (WGS) entry which is preliminary data.</text>
</comment>
<protein>
    <submittedName>
        <fullName evidence="1">Uncharacterized protein</fullName>
    </submittedName>
</protein>
<reference evidence="1 2" key="1">
    <citation type="submission" date="2019-03" db="EMBL/GenBank/DDBJ databases">
        <title>Bacillus niacini sp. nov. a Nicotinate-Metabolizing Mesophile Isolated from Soil.</title>
        <authorList>
            <person name="Zhang G."/>
        </authorList>
    </citation>
    <scope>NUCLEOTIDE SEQUENCE [LARGE SCALE GENOMIC DNA]</scope>
    <source>
        <strain evidence="1 2">WN066</strain>
    </source>
</reference>
<dbReference type="Proteomes" id="UP000295132">
    <property type="component" value="Unassembled WGS sequence"/>
</dbReference>
<sequence>MTVDDHAINSLRTWFEIEYEKLKTEWKSEQYESLSDCPSFKATYTYREALNVLINGPQYIDETQLKKMIDEELEVENFWKEKS</sequence>
<name>A0A4R5VJN0_9BACI</name>
<organism evidence="1 2">
    <name type="scientific">Bacillus salipaludis</name>
    <dbReference type="NCBI Taxonomy" id="2547811"/>
    <lineage>
        <taxon>Bacteria</taxon>
        <taxon>Bacillati</taxon>
        <taxon>Bacillota</taxon>
        <taxon>Bacilli</taxon>
        <taxon>Bacillales</taxon>
        <taxon>Bacillaceae</taxon>
        <taxon>Bacillus</taxon>
    </lineage>
</organism>
<dbReference type="AlphaFoldDB" id="A0A4R5VJN0"/>
<accession>A0A4R5VJN0</accession>
<proteinExistence type="predicted"/>
<gene>
    <name evidence="1" type="ORF">E2K98_28740</name>
</gene>